<feature type="domain" description="GtrA/DPMS transmembrane" evidence="6">
    <location>
        <begin position="16"/>
        <end position="138"/>
    </location>
</feature>
<evidence type="ECO:0000313" key="7">
    <source>
        <dbReference type="EMBL" id="KKR14303.1"/>
    </source>
</evidence>
<dbReference type="GO" id="GO:0000271">
    <property type="term" value="P:polysaccharide biosynthetic process"/>
    <property type="evidence" value="ECO:0007669"/>
    <property type="project" value="InterPro"/>
</dbReference>
<dbReference type="EMBL" id="LBWS01000031">
    <property type="protein sequence ID" value="KKR14303.1"/>
    <property type="molecule type" value="Genomic_DNA"/>
</dbReference>
<dbReference type="Proteomes" id="UP000034048">
    <property type="component" value="Unassembled WGS sequence"/>
</dbReference>
<proteinExistence type="predicted"/>
<comment type="caution">
    <text evidence="7">The sequence shown here is derived from an EMBL/GenBank/DDBJ whole genome shotgun (WGS) entry which is preliminary data.</text>
</comment>
<feature type="transmembrane region" description="Helical" evidence="5">
    <location>
        <begin position="79"/>
        <end position="106"/>
    </location>
</feature>
<dbReference type="AlphaFoldDB" id="A0A0G0NFM8"/>
<keyword evidence="4 5" id="KW-0472">Membrane</keyword>
<organism evidence="7 8">
    <name type="scientific">Candidatus Falkowbacteria bacterium GW2011_GWA2_39_24</name>
    <dbReference type="NCBI Taxonomy" id="1618634"/>
    <lineage>
        <taxon>Bacteria</taxon>
        <taxon>Candidatus Falkowiibacteriota</taxon>
    </lineage>
</organism>
<evidence type="ECO:0000259" key="6">
    <source>
        <dbReference type="Pfam" id="PF04138"/>
    </source>
</evidence>
<evidence type="ECO:0000256" key="5">
    <source>
        <dbReference type="SAM" id="Phobius"/>
    </source>
</evidence>
<dbReference type="Pfam" id="PF04138">
    <property type="entry name" value="GtrA_DPMS_TM"/>
    <property type="match status" value="1"/>
</dbReference>
<evidence type="ECO:0000256" key="1">
    <source>
        <dbReference type="ARBA" id="ARBA00004141"/>
    </source>
</evidence>
<keyword evidence="2 5" id="KW-0812">Transmembrane</keyword>
<sequence>MLHLKFSGNGWRELFRYSLFSLIPTGVDITIIYLLHYLLDWPWALAVAIAFILGASVSYFLSITLVFKNYIRQKMRREYPTFIIICTCGFVFNQIIVIGLYSLAWLSQDPNINLWAAKALSVIVVGLFQFLAKKHYLFNNVGKNVKY</sequence>
<evidence type="ECO:0000256" key="2">
    <source>
        <dbReference type="ARBA" id="ARBA00022692"/>
    </source>
</evidence>
<feature type="transmembrane region" description="Helical" evidence="5">
    <location>
        <begin position="14"/>
        <end position="35"/>
    </location>
</feature>
<protein>
    <recommendedName>
        <fullName evidence="6">GtrA/DPMS transmembrane domain-containing protein</fullName>
    </recommendedName>
</protein>
<evidence type="ECO:0000256" key="3">
    <source>
        <dbReference type="ARBA" id="ARBA00022989"/>
    </source>
</evidence>
<dbReference type="InterPro" id="IPR007267">
    <property type="entry name" value="GtrA_DPMS_TM"/>
</dbReference>
<feature type="transmembrane region" description="Helical" evidence="5">
    <location>
        <begin position="41"/>
        <end position="67"/>
    </location>
</feature>
<reference evidence="7 8" key="1">
    <citation type="journal article" date="2015" name="Nature">
        <title>rRNA introns, odd ribosomes, and small enigmatic genomes across a large radiation of phyla.</title>
        <authorList>
            <person name="Brown C.T."/>
            <person name="Hug L.A."/>
            <person name="Thomas B.C."/>
            <person name="Sharon I."/>
            <person name="Castelle C.J."/>
            <person name="Singh A."/>
            <person name="Wilkins M.J."/>
            <person name="Williams K.H."/>
            <person name="Banfield J.F."/>
        </authorList>
    </citation>
    <scope>NUCLEOTIDE SEQUENCE [LARGE SCALE GENOMIC DNA]</scope>
</reference>
<gene>
    <name evidence="7" type="ORF">UT42_C0031G0002</name>
</gene>
<keyword evidence="3 5" id="KW-1133">Transmembrane helix</keyword>
<comment type="subcellular location">
    <subcellularLocation>
        <location evidence="1">Membrane</location>
        <topology evidence="1">Multi-pass membrane protein</topology>
    </subcellularLocation>
</comment>
<evidence type="ECO:0000256" key="4">
    <source>
        <dbReference type="ARBA" id="ARBA00023136"/>
    </source>
</evidence>
<feature type="transmembrane region" description="Helical" evidence="5">
    <location>
        <begin position="112"/>
        <end position="132"/>
    </location>
</feature>
<accession>A0A0G0NFM8</accession>
<name>A0A0G0NFM8_9BACT</name>
<dbReference type="GO" id="GO:0016020">
    <property type="term" value="C:membrane"/>
    <property type="evidence" value="ECO:0007669"/>
    <property type="project" value="UniProtKB-SubCell"/>
</dbReference>
<evidence type="ECO:0000313" key="8">
    <source>
        <dbReference type="Proteomes" id="UP000034048"/>
    </source>
</evidence>